<reference evidence="2 3" key="1">
    <citation type="submission" date="2018-04" db="EMBL/GenBank/DDBJ databases">
        <title>The genome of golden apple snail Pomacea canaliculata provides insight into stress tolerance and invasive adaptation.</title>
        <authorList>
            <person name="Liu C."/>
            <person name="Liu B."/>
            <person name="Ren Y."/>
            <person name="Zhang Y."/>
            <person name="Wang H."/>
            <person name="Li S."/>
            <person name="Jiang F."/>
            <person name="Yin L."/>
            <person name="Zhang G."/>
            <person name="Qian W."/>
            <person name="Fan W."/>
        </authorList>
    </citation>
    <scope>NUCLEOTIDE SEQUENCE [LARGE SCALE GENOMIC DNA]</scope>
    <source>
        <strain evidence="2">SZHN2017</strain>
        <tissue evidence="2">Muscle</tissue>
    </source>
</reference>
<protein>
    <submittedName>
        <fullName evidence="2">Uncharacterized protein</fullName>
    </submittedName>
</protein>
<comment type="caution">
    <text evidence="2">The sequence shown here is derived from an EMBL/GenBank/DDBJ whole genome shotgun (WGS) entry which is preliminary data.</text>
</comment>
<accession>A0A2T7PQL6</accession>
<gene>
    <name evidence="2" type="ORF">C0Q70_02668</name>
</gene>
<feature type="compositionally biased region" description="Basic residues" evidence="1">
    <location>
        <begin position="55"/>
        <end position="65"/>
    </location>
</feature>
<name>A0A2T7PQL6_POMCA</name>
<proteinExistence type="predicted"/>
<sequence length="192" mass="21174">MSSHMSGDVSPSSLSRAVIGQQRGSSIGRLPAPLIAQHHVAVAVIHVPLRQGTSQHRRRNVRKRSFSVDARRTRAKDSLTKGPACLHPCRYTVPHLFVSVLRAPLGQPRSIVDQCATSLGTLTACQIAKSDHIKLLCHEFMRNDPAFPLSSPLSLFKLWVYETSGRLPTACQLAHQQQVISTTKETLAFPQR</sequence>
<organism evidence="2 3">
    <name type="scientific">Pomacea canaliculata</name>
    <name type="common">Golden apple snail</name>
    <dbReference type="NCBI Taxonomy" id="400727"/>
    <lineage>
        <taxon>Eukaryota</taxon>
        <taxon>Metazoa</taxon>
        <taxon>Spiralia</taxon>
        <taxon>Lophotrochozoa</taxon>
        <taxon>Mollusca</taxon>
        <taxon>Gastropoda</taxon>
        <taxon>Caenogastropoda</taxon>
        <taxon>Architaenioglossa</taxon>
        <taxon>Ampullarioidea</taxon>
        <taxon>Ampullariidae</taxon>
        <taxon>Pomacea</taxon>
    </lineage>
</organism>
<feature type="region of interest" description="Disordered" evidence="1">
    <location>
        <begin position="52"/>
        <end position="73"/>
    </location>
</feature>
<keyword evidence="3" id="KW-1185">Reference proteome</keyword>
<evidence type="ECO:0000313" key="2">
    <source>
        <dbReference type="EMBL" id="PVD35705.1"/>
    </source>
</evidence>
<evidence type="ECO:0000256" key="1">
    <source>
        <dbReference type="SAM" id="MobiDB-lite"/>
    </source>
</evidence>
<evidence type="ECO:0000313" key="3">
    <source>
        <dbReference type="Proteomes" id="UP000245119"/>
    </source>
</evidence>
<dbReference type="AlphaFoldDB" id="A0A2T7PQL6"/>
<dbReference type="EMBL" id="PZQS01000002">
    <property type="protein sequence ID" value="PVD35705.1"/>
    <property type="molecule type" value="Genomic_DNA"/>
</dbReference>
<dbReference type="Proteomes" id="UP000245119">
    <property type="component" value="Linkage Group LG2"/>
</dbReference>